<evidence type="ECO:0000256" key="3">
    <source>
        <dbReference type="ARBA" id="ARBA00023163"/>
    </source>
</evidence>
<proteinExistence type="predicted"/>
<dbReference type="InterPro" id="IPR051011">
    <property type="entry name" value="Metal_resp_trans_reg"/>
</dbReference>
<evidence type="ECO:0000313" key="6">
    <source>
        <dbReference type="Proteomes" id="UP001493487"/>
    </source>
</evidence>
<comment type="caution">
    <text evidence="5">The sequence shown here is derived from an EMBL/GenBank/DDBJ whole genome shotgun (WGS) entry which is preliminary data.</text>
</comment>
<dbReference type="InterPro" id="IPR036388">
    <property type="entry name" value="WH-like_DNA-bd_sf"/>
</dbReference>
<dbReference type="InterPro" id="IPR036390">
    <property type="entry name" value="WH_DNA-bd_sf"/>
</dbReference>
<name>A0ABV1KL02_9BACL</name>
<feature type="domain" description="HTH arsR-type" evidence="4">
    <location>
        <begin position="9"/>
        <end position="108"/>
    </location>
</feature>
<keyword evidence="1" id="KW-0805">Transcription regulation</keyword>
<protein>
    <submittedName>
        <fullName evidence="5">Helix-turn-helix domain-containing protein</fullName>
    </submittedName>
</protein>
<dbReference type="RefSeq" id="WP_232183353.1">
    <property type="nucleotide sequence ID" value="NZ_JAIOAP010000001.1"/>
</dbReference>
<dbReference type="Gene3D" id="1.10.10.10">
    <property type="entry name" value="Winged helix-like DNA-binding domain superfamily/Winged helix DNA-binding domain"/>
    <property type="match status" value="1"/>
</dbReference>
<organism evidence="5 6">
    <name type="scientific">Cohnella silvisoli</name>
    <dbReference type="NCBI Taxonomy" id="2873699"/>
    <lineage>
        <taxon>Bacteria</taxon>
        <taxon>Bacillati</taxon>
        <taxon>Bacillota</taxon>
        <taxon>Bacilli</taxon>
        <taxon>Bacillales</taxon>
        <taxon>Paenibacillaceae</taxon>
        <taxon>Cohnella</taxon>
    </lineage>
</organism>
<accession>A0ABV1KL02</accession>
<keyword evidence="2" id="KW-0238">DNA-binding</keyword>
<sequence>MVSGQLDNVKKISKMNVQEVAKALAGDLRLRIIEALGEREMSISQLAETLGVAQPTVTINVQMLESAGLVESKQGINREKICFRTYDTIIFDLPMRPGEGLHGAEEIHMGIGMYTGCKVESPCGILGPEEMIGCPDDPRVFYDPQRWGAELLWFGGSGYVEYHFPNPVPPGVELKQLRLSAELCSEAPGFDMEWPSDIGLWINGNFIGEWTSPSDFGDRQGELTPSRWLGMTQYGKLTEWEVDTEKSSVNGVQSSSVCVGDLDLHFSRPVIVRIGVREDAANVRGLNLFGEHFGDYPQGLKLTFVHQT</sequence>
<evidence type="ECO:0000259" key="4">
    <source>
        <dbReference type="PROSITE" id="PS50987"/>
    </source>
</evidence>
<evidence type="ECO:0000256" key="1">
    <source>
        <dbReference type="ARBA" id="ARBA00023015"/>
    </source>
</evidence>
<dbReference type="SMART" id="SM00418">
    <property type="entry name" value="HTH_ARSR"/>
    <property type="match status" value="1"/>
</dbReference>
<dbReference type="InterPro" id="IPR011991">
    <property type="entry name" value="ArsR-like_HTH"/>
</dbReference>
<reference evidence="5 6" key="1">
    <citation type="journal article" date="2023" name="Genome Announc.">
        <title>Pan-Genome Analyses of the Genus Cohnella and Proposal of the Novel Species Cohnella silvisoli sp. nov., Isolated from Forest Soil.</title>
        <authorList>
            <person name="Wang C."/>
            <person name="Mao L."/>
            <person name="Bao G."/>
            <person name="Zhu H."/>
        </authorList>
    </citation>
    <scope>NUCLEOTIDE SEQUENCE [LARGE SCALE GENOMIC DNA]</scope>
    <source>
        <strain evidence="5 6">NL03-T5-1</strain>
    </source>
</reference>
<dbReference type="EMBL" id="JASKHM010000001">
    <property type="protein sequence ID" value="MEQ4480828.1"/>
    <property type="molecule type" value="Genomic_DNA"/>
</dbReference>
<dbReference type="Proteomes" id="UP001493487">
    <property type="component" value="Unassembled WGS sequence"/>
</dbReference>
<dbReference type="CDD" id="cd00090">
    <property type="entry name" value="HTH_ARSR"/>
    <property type="match status" value="1"/>
</dbReference>
<evidence type="ECO:0000256" key="2">
    <source>
        <dbReference type="ARBA" id="ARBA00023125"/>
    </source>
</evidence>
<evidence type="ECO:0000313" key="5">
    <source>
        <dbReference type="EMBL" id="MEQ4480828.1"/>
    </source>
</evidence>
<keyword evidence="3" id="KW-0804">Transcription</keyword>
<dbReference type="Pfam" id="PF12840">
    <property type="entry name" value="HTH_20"/>
    <property type="match status" value="1"/>
</dbReference>
<dbReference type="PANTHER" id="PTHR43132:SF2">
    <property type="entry name" value="ARSENICAL RESISTANCE OPERON REPRESSOR ARSR-RELATED"/>
    <property type="match status" value="1"/>
</dbReference>
<dbReference type="PROSITE" id="PS50987">
    <property type="entry name" value="HTH_ARSR_2"/>
    <property type="match status" value="1"/>
</dbReference>
<gene>
    <name evidence="5" type="ORF">QJS35_00325</name>
</gene>
<dbReference type="SUPFAM" id="SSF46785">
    <property type="entry name" value="Winged helix' DNA-binding domain"/>
    <property type="match status" value="1"/>
</dbReference>
<dbReference type="PANTHER" id="PTHR43132">
    <property type="entry name" value="ARSENICAL RESISTANCE OPERON REPRESSOR ARSR-RELATED"/>
    <property type="match status" value="1"/>
</dbReference>
<dbReference type="InterPro" id="IPR001845">
    <property type="entry name" value="HTH_ArsR_DNA-bd_dom"/>
</dbReference>
<keyword evidence="6" id="KW-1185">Reference proteome</keyword>